<dbReference type="PANTHER" id="PTHR45436">
    <property type="entry name" value="SENSOR HISTIDINE KINASE YKOH"/>
    <property type="match status" value="1"/>
</dbReference>
<dbReference type="SUPFAM" id="SSF47384">
    <property type="entry name" value="Homodimeric domain of signal transducing histidine kinase"/>
    <property type="match status" value="1"/>
</dbReference>
<name>A0A4R0YE43_9GAMM</name>
<protein>
    <recommendedName>
        <fullName evidence="3">histidine kinase</fullName>
        <ecNumber evidence="3">2.7.13.3</ecNumber>
    </recommendedName>
</protein>
<dbReference type="Pfam" id="PF00512">
    <property type="entry name" value="HisKA"/>
    <property type="match status" value="1"/>
</dbReference>
<dbReference type="SMART" id="SM00387">
    <property type="entry name" value="HATPase_c"/>
    <property type="match status" value="1"/>
</dbReference>
<dbReference type="InterPro" id="IPR036097">
    <property type="entry name" value="HisK_dim/P_sf"/>
</dbReference>
<evidence type="ECO:0000256" key="8">
    <source>
        <dbReference type="ARBA" id="ARBA00022989"/>
    </source>
</evidence>
<evidence type="ECO:0000256" key="1">
    <source>
        <dbReference type="ARBA" id="ARBA00000085"/>
    </source>
</evidence>
<keyword evidence="6 11" id="KW-0812">Transmembrane</keyword>
<dbReference type="GO" id="GO:0000155">
    <property type="term" value="F:phosphorelay sensor kinase activity"/>
    <property type="evidence" value="ECO:0007669"/>
    <property type="project" value="InterPro"/>
</dbReference>
<proteinExistence type="predicted"/>
<evidence type="ECO:0000256" key="5">
    <source>
        <dbReference type="ARBA" id="ARBA00022679"/>
    </source>
</evidence>
<keyword evidence="4" id="KW-0597">Phosphoprotein</keyword>
<evidence type="ECO:0000256" key="10">
    <source>
        <dbReference type="ARBA" id="ARBA00023136"/>
    </source>
</evidence>
<keyword evidence="10 11" id="KW-0472">Membrane</keyword>
<dbReference type="InterPro" id="IPR050428">
    <property type="entry name" value="TCS_sensor_his_kinase"/>
</dbReference>
<keyword evidence="14" id="KW-1185">Reference proteome</keyword>
<comment type="caution">
    <text evidence="13">The sequence shown here is derived from an EMBL/GenBank/DDBJ whole genome shotgun (WGS) entry which is preliminary data.</text>
</comment>
<dbReference type="InterPro" id="IPR003594">
    <property type="entry name" value="HATPase_dom"/>
</dbReference>
<evidence type="ECO:0000256" key="7">
    <source>
        <dbReference type="ARBA" id="ARBA00022777"/>
    </source>
</evidence>
<comment type="subcellular location">
    <subcellularLocation>
        <location evidence="2">Membrane</location>
        <topology evidence="2">Multi-pass membrane protein</topology>
    </subcellularLocation>
</comment>
<dbReference type="PROSITE" id="PS50109">
    <property type="entry name" value="HIS_KIN"/>
    <property type="match status" value="1"/>
</dbReference>
<evidence type="ECO:0000256" key="9">
    <source>
        <dbReference type="ARBA" id="ARBA00023012"/>
    </source>
</evidence>
<sequence>MRWPSLFRRWLAPSLVRRMLVAQALVVSLMLAAVASTIAITSTDDSDYLRDEGRYRAIMQAVENLAADRHPYEVLSAIDRAFVSLPPLVADGPIAEGFIVRRRGTLLYSSTRIPDGISNSAPDTVQAITIADGATYHALTRQSERSDLEVTYVVRYHRMFWLIMLYELGVVPLLVFLPLLVLAGWLSVHLAFRPWRRISREIAQRNFSHLAPLPLSPRHRELRPMLKAVNALLARMAATFERERSFIADAAHELRTPLAALRVNIEAMDSCRQGPRRDDLMQNLLLGMHRIQRLVDQLLKLMRSESHVNGHVTQPIDVHELLQERLAMLDALASVSQVDLILDGEGNQVIDGERESLVSMFDNLIENAIKYSPVGGAIAVTVADDAGEVCIRIVDQGPGIADEVRERVFDRFFRAPDQSQTGSGLGLSIVRSAVERHGGSIGLANALPHGLAVTLRFTRARPGSIKMEG</sequence>
<accession>A0A4R0YE43</accession>
<reference evidence="13 14" key="1">
    <citation type="submission" date="2019-02" db="EMBL/GenBank/DDBJ databases">
        <title>Dyella amyloliquefaciens sp. nov., isolated from forest soil.</title>
        <authorList>
            <person name="Gao Z.-H."/>
            <person name="Qiu L.-H."/>
        </authorList>
    </citation>
    <scope>NUCLEOTIDE SEQUENCE [LARGE SCALE GENOMIC DNA]</scope>
    <source>
        <strain evidence="13 14">KACC 12747</strain>
    </source>
</reference>
<dbReference type="InterPro" id="IPR004358">
    <property type="entry name" value="Sig_transdc_His_kin-like_C"/>
</dbReference>
<evidence type="ECO:0000256" key="4">
    <source>
        <dbReference type="ARBA" id="ARBA00022553"/>
    </source>
</evidence>
<evidence type="ECO:0000313" key="13">
    <source>
        <dbReference type="EMBL" id="TCI06243.1"/>
    </source>
</evidence>
<keyword evidence="5" id="KW-0808">Transferase</keyword>
<dbReference type="SMART" id="SM00388">
    <property type="entry name" value="HisKA"/>
    <property type="match status" value="1"/>
</dbReference>
<dbReference type="AlphaFoldDB" id="A0A4R0YE43"/>
<dbReference type="GO" id="GO:0005886">
    <property type="term" value="C:plasma membrane"/>
    <property type="evidence" value="ECO:0007669"/>
    <property type="project" value="TreeGrafter"/>
</dbReference>
<dbReference type="Proteomes" id="UP000291822">
    <property type="component" value="Unassembled WGS sequence"/>
</dbReference>
<dbReference type="EMBL" id="SJTG01000007">
    <property type="protein sequence ID" value="TCI06243.1"/>
    <property type="molecule type" value="Genomic_DNA"/>
</dbReference>
<evidence type="ECO:0000256" key="11">
    <source>
        <dbReference type="SAM" id="Phobius"/>
    </source>
</evidence>
<dbReference type="Gene3D" id="3.30.565.10">
    <property type="entry name" value="Histidine kinase-like ATPase, C-terminal domain"/>
    <property type="match status" value="1"/>
</dbReference>
<evidence type="ECO:0000313" key="14">
    <source>
        <dbReference type="Proteomes" id="UP000291822"/>
    </source>
</evidence>
<dbReference type="EC" id="2.7.13.3" evidence="3"/>
<organism evidence="13 14">
    <name type="scientific">Dyella soli</name>
    <dbReference type="NCBI Taxonomy" id="522319"/>
    <lineage>
        <taxon>Bacteria</taxon>
        <taxon>Pseudomonadati</taxon>
        <taxon>Pseudomonadota</taxon>
        <taxon>Gammaproteobacteria</taxon>
        <taxon>Lysobacterales</taxon>
        <taxon>Rhodanobacteraceae</taxon>
        <taxon>Dyella</taxon>
    </lineage>
</organism>
<gene>
    <name evidence="13" type="ORF">EZM97_35605</name>
</gene>
<dbReference type="CDD" id="cd00075">
    <property type="entry name" value="HATPase"/>
    <property type="match status" value="1"/>
</dbReference>
<dbReference type="SUPFAM" id="SSF55874">
    <property type="entry name" value="ATPase domain of HSP90 chaperone/DNA topoisomerase II/histidine kinase"/>
    <property type="match status" value="1"/>
</dbReference>
<keyword evidence="8 11" id="KW-1133">Transmembrane helix</keyword>
<comment type="catalytic activity">
    <reaction evidence="1">
        <text>ATP + protein L-histidine = ADP + protein N-phospho-L-histidine.</text>
        <dbReference type="EC" id="2.7.13.3"/>
    </reaction>
</comment>
<feature type="transmembrane region" description="Helical" evidence="11">
    <location>
        <begin position="159"/>
        <end position="192"/>
    </location>
</feature>
<evidence type="ECO:0000256" key="6">
    <source>
        <dbReference type="ARBA" id="ARBA00022692"/>
    </source>
</evidence>
<dbReference type="PRINTS" id="PR00344">
    <property type="entry name" value="BCTRLSENSOR"/>
</dbReference>
<dbReference type="Gene3D" id="1.10.287.130">
    <property type="match status" value="1"/>
</dbReference>
<keyword evidence="7 13" id="KW-0418">Kinase</keyword>
<dbReference type="InterPro" id="IPR003661">
    <property type="entry name" value="HisK_dim/P_dom"/>
</dbReference>
<dbReference type="InterPro" id="IPR005467">
    <property type="entry name" value="His_kinase_dom"/>
</dbReference>
<keyword evidence="9" id="KW-0902">Two-component regulatory system</keyword>
<evidence type="ECO:0000256" key="2">
    <source>
        <dbReference type="ARBA" id="ARBA00004141"/>
    </source>
</evidence>
<evidence type="ECO:0000259" key="12">
    <source>
        <dbReference type="PROSITE" id="PS50109"/>
    </source>
</evidence>
<evidence type="ECO:0000256" key="3">
    <source>
        <dbReference type="ARBA" id="ARBA00012438"/>
    </source>
</evidence>
<dbReference type="InterPro" id="IPR036890">
    <property type="entry name" value="HATPase_C_sf"/>
</dbReference>
<dbReference type="PANTHER" id="PTHR45436:SF15">
    <property type="entry name" value="SENSOR HISTIDINE KINASE CUSS"/>
    <property type="match status" value="1"/>
</dbReference>
<dbReference type="CDD" id="cd00082">
    <property type="entry name" value="HisKA"/>
    <property type="match status" value="1"/>
</dbReference>
<feature type="domain" description="Histidine kinase" evidence="12">
    <location>
        <begin position="249"/>
        <end position="461"/>
    </location>
</feature>
<dbReference type="Pfam" id="PF02518">
    <property type="entry name" value="HATPase_c"/>
    <property type="match status" value="1"/>
</dbReference>